<feature type="region of interest" description="Disordered" evidence="1">
    <location>
        <begin position="331"/>
        <end position="398"/>
    </location>
</feature>
<protein>
    <submittedName>
        <fullName evidence="2">Uncharacterized protein</fullName>
    </submittedName>
</protein>
<feature type="compositionally biased region" description="Basic and acidic residues" evidence="1">
    <location>
        <begin position="387"/>
        <end position="398"/>
    </location>
</feature>
<proteinExistence type="predicted"/>
<evidence type="ECO:0000256" key="1">
    <source>
        <dbReference type="SAM" id="MobiDB-lite"/>
    </source>
</evidence>
<dbReference type="EMBL" id="BK032555">
    <property type="protein sequence ID" value="DAF47427.1"/>
    <property type="molecule type" value="Genomic_DNA"/>
</dbReference>
<name>A0A8S5S9D2_9VIRU</name>
<sequence>MTFENKVKMSIEDWRKYENDEDYEFAYGTVDFLSTKKNSHNHLYSEEVIKKYAPTVIGKWVLAEYDNFEGDVTEHTENQKIVGFVPQQDIKYRYDDDNDLIASVDIVMSKLYANDVYSLFREHNYRNVSIEELVGFTPETKNYMDGGDKPKIVEGFNITGITILGLKYKPSVPNANIKLTQMSEKEIEKEYVKYSEHKMAEKDNFVSHPVNKSKEALDEGDWNGDKAKQDLIKEKNFKTLAKSVCMKLEKGWEDRQVTKLGYPIMNIKEGEWVYNRKGLASALGYAQKENESAVVSKIQKIYKKLGLDQEEKMNDILEKLENIENQLKEETMAKEKEKVTPKEEDVKVDEKETETTDTQKEPDTKAEVTDDDTAKKEGEPEKEDDTETKMAELKSELETTKAELETYKAKVKTLEKYKADVETAKKDSIVQSTLSQIKGSVDENKYAEIEKASKECAYENIGAWKNNALAQAYVSVMSKSTEKDMLDMGMVQTEKKDQPTSIYD</sequence>
<accession>A0A8S5S9D2</accession>
<evidence type="ECO:0000313" key="2">
    <source>
        <dbReference type="EMBL" id="DAF47427.1"/>
    </source>
</evidence>
<feature type="compositionally biased region" description="Basic and acidic residues" evidence="1">
    <location>
        <begin position="331"/>
        <end position="379"/>
    </location>
</feature>
<reference evidence="2" key="1">
    <citation type="journal article" date="2021" name="Proc. Natl. Acad. Sci. U.S.A.">
        <title>A Catalog of Tens of Thousands of Viruses from Human Metagenomes Reveals Hidden Associations with Chronic Diseases.</title>
        <authorList>
            <person name="Tisza M.J."/>
            <person name="Buck C.B."/>
        </authorList>
    </citation>
    <scope>NUCLEOTIDE SEQUENCE</scope>
    <source>
        <strain evidence="2">CtGns7</strain>
    </source>
</reference>
<organism evidence="2">
    <name type="scientific">Phage sp. ctGns7</name>
    <dbReference type="NCBI Taxonomy" id="2828003"/>
    <lineage>
        <taxon>Viruses</taxon>
    </lineage>
</organism>